<name>A0A2Z7D306_9LAMI</name>
<proteinExistence type="predicted"/>
<sequence length="155" mass="17002">MGIDQLEFQSVQLGYLKILQIGNADPNNTKEGKEYEIIGHNGLLISWQQSQSSLYTRTVYQPRKSSGSSAITARWFSDTTNQSVTTPMIVLYLSGTTHLSAGHNVALSKLELSLKQPKSLTQKLKRAEELSGLASRKRSINTATSRSSPTSTQAT</sequence>
<keyword evidence="3" id="KW-1185">Reference proteome</keyword>
<organism evidence="2 3">
    <name type="scientific">Dorcoceras hygrometricum</name>
    <dbReference type="NCBI Taxonomy" id="472368"/>
    <lineage>
        <taxon>Eukaryota</taxon>
        <taxon>Viridiplantae</taxon>
        <taxon>Streptophyta</taxon>
        <taxon>Embryophyta</taxon>
        <taxon>Tracheophyta</taxon>
        <taxon>Spermatophyta</taxon>
        <taxon>Magnoliopsida</taxon>
        <taxon>eudicotyledons</taxon>
        <taxon>Gunneridae</taxon>
        <taxon>Pentapetalae</taxon>
        <taxon>asterids</taxon>
        <taxon>lamiids</taxon>
        <taxon>Lamiales</taxon>
        <taxon>Gesneriaceae</taxon>
        <taxon>Didymocarpoideae</taxon>
        <taxon>Trichosporeae</taxon>
        <taxon>Loxocarpinae</taxon>
        <taxon>Dorcoceras</taxon>
    </lineage>
</organism>
<feature type="region of interest" description="Disordered" evidence="1">
    <location>
        <begin position="126"/>
        <end position="155"/>
    </location>
</feature>
<gene>
    <name evidence="2" type="ORF">F511_04524</name>
</gene>
<dbReference type="EMBL" id="KQ989983">
    <property type="protein sequence ID" value="KZV53933.1"/>
    <property type="molecule type" value="Genomic_DNA"/>
</dbReference>
<feature type="compositionally biased region" description="Polar residues" evidence="1">
    <location>
        <begin position="140"/>
        <end position="155"/>
    </location>
</feature>
<evidence type="ECO:0000313" key="2">
    <source>
        <dbReference type="EMBL" id="KZV53933.1"/>
    </source>
</evidence>
<dbReference type="AlphaFoldDB" id="A0A2Z7D306"/>
<evidence type="ECO:0000313" key="3">
    <source>
        <dbReference type="Proteomes" id="UP000250235"/>
    </source>
</evidence>
<evidence type="ECO:0000256" key="1">
    <source>
        <dbReference type="SAM" id="MobiDB-lite"/>
    </source>
</evidence>
<reference evidence="2 3" key="1">
    <citation type="journal article" date="2015" name="Proc. Natl. Acad. Sci. U.S.A.">
        <title>The resurrection genome of Boea hygrometrica: A blueprint for survival of dehydration.</title>
        <authorList>
            <person name="Xiao L."/>
            <person name="Yang G."/>
            <person name="Zhang L."/>
            <person name="Yang X."/>
            <person name="Zhao S."/>
            <person name="Ji Z."/>
            <person name="Zhou Q."/>
            <person name="Hu M."/>
            <person name="Wang Y."/>
            <person name="Chen M."/>
            <person name="Xu Y."/>
            <person name="Jin H."/>
            <person name="Xiao X."/>
            <person name="Hu G."/>
            <person name="Bao F."/>
            <person name="Hu Y."/>
            <person name="Wan P."/>
            <person name="Li L."/>
            <person name="Deng X."/>
            <person name="Kuang T."/>
            <person name="Xiang C."/>
            <person name="Zhu J.K."/>
            <person name="Oliver M.J."/>
            <person name="He Y."/>
        </authorList>
    </citation>
    <scope>NUCLEOTIDE SEQUENCE [LARGE SCALE GENOMIC DNA]</scope>
    <source>
        <strain evidence="3">cv. XS01</strain>
    </source>
</reference>
<protein>
    <submittedName>
        <fullName evidence="2">Uncharacterized protein</fullName>
    </submittedName>
</protein>
<accession>A0A2Z7D306</accession>
<dbReference type="Proteomes" id="UP000250235">
    <property type="component" value="Unassembled WGS sequence"/>
</dbReference>